<accession>A0ABX0W3J7</accession>
<dbReference type="Gene3D" id="3.40.50.2300">
    <property type="match status" value="2"/>
</dbReference>
<evidence type="ECO:0000256" key="3">
    <source>
        <dbReference type="ARBA" id="ARBA00022970"/>
    </source>
</evidence>
<keyword evidence="3" id="KW-0813">Transport</keyword>
<comment type="caution">
    <text evidence="6">The sequence shown here is derived from an EMBL/GenBank/DDBJ whole genome shotgun (WGS) entry which is preliminary data.</text>
</comment>
<keyword evidence="7" id="KW-1185">Reference proteome</keyword>
<organism evidence="6 7">
    <name type="scientific">Parasedimentitalea denitrificans</name>
    <dbReference type="NCBI Taxonomy" id="2211118"/>
    <lineage>
        <taxon>Bacteria</taxon>
        <taxon>Pseudomonadati</taxon>
        <taxon>Pseudomonadota</taxon>
        <taxon>Alphaproteobacteria</taxon>
        <taxon>Rhodobacterales</taxon>
        <taxon>Paracoccaceae</taxon>
        <taxon>Parasedimentitalea</taxon>
    </lineage>
</organism>
<dbReference type="CDD" id="cd06337">
    <property type="entry name" value="PBP1_ABC_ligand_binding-like"/>
    <property type="match status" value="1"/>
</dbReference>
<dbReference type="Pfam" id="PF13458">
    <property type="entry name" value="Peripla_BP_6"/>
    <property type="match status" value="1"/>
</dbReference>
<proteinExistence type="inferred from homology"/>
<dbReference type="PANTHER" id="PTHR30483:SF6">
    <property type="entry name" value="PERIPLASMIC BINDING PROTEIN OF ABC TRANSPORTER FOR NATURAL AMINO ACIDS"/>
    <property type="match status" value="1"/>
</dbReference>
<comment type="similarity">
    <text evidence="1">Belongs to the leucine-binding protein family.</text>
</comment>
<keyword evidence="2 4" id="KW-0732">Signal</keyword>
<evidence type="ECO:0000313" key="7">
    <source>
        <dbReference type="Proteomes" id="UP001429564"/>
    </source>
</evidence>
<dbReference type="InterPro" id="IPR051010">
    <property type="entry name" value="BCAA_transport"/>
</dbReference>
<evidence type="ECO:0000256" key="2">
    <source>
        <dbReference type="ARBA" id="ARBA00022729"/>
    </source>
</evidence>
<sequence>MSLSKGTSRLALLTSAAALTLGLGAAGAWPDTIKIGYISPLTGSHAEFSETDPFVLATMQSLLENGLEISGEHYDVEIISKDSQSSTDRAGNLAAQLIYDDDIDLLLIQDSLSSITAADQAELNGVPAISTMMPWQAWMFPRGGDPAVGFEWSYHFFWGLEDVIAAYQDIWTSVDTNKTVGAIYSADPGGEAFGSADFGIPAALGQLGFGHVNSGHFQEGIADFSPQISKFKTEGVEIIAGHSHVPDFSTFWTQAAQQELEPKVVTMAAALLFPSGLEAQGDRGDGLTTEVWWTPGFPYSSSLTGQSAAELAGQYETDTGRQWTQPLGYSHAIWEIGIEALKRAGDPHDKEAVRDVLASGNFDTIVGNVNWADTPIKNVAKTKVVGGQWRLGGDHQYQLLITNNASAPEIPVEASVVLLGDL</sequence>
<dbReference type="SUPFAM" id="SSF53822">
    <property type="entry name" value="Periplasmic binding protein-like I"/>
    <property type="match status" value="1"/>
</dbReference>
<dbReference type="EMBL" id="QHLQ01000002">
    <property type="protein sequence ID" value="NIZ60205.1"/>
    <property type="molecule type" value="Genomic_DNA"/>
</dbReference>
<evidence type="ECO:0000259" key="5">
    <source>
        <dbReference type="Pfam" id="PF13458"/>
    </source>
</evidence>
<feature type="domain" description="Leucine-binding protein" evidence="5">
    <location>
        <begin position="32"/>
        <end position="374"/>
    </location>
</feature>
<evidence type="ECO:0000313" key="6">
    <source>
        <dbReference type="EMBL" id="NIZ60205.1"/>
    </source>
</evidence>
<dbReference type="Proteomes" id="UP001429564">
    <property type="component" value="Unassembled WGS sequence"/>
</dbReference>
<feature type="chain" id="PRO_5046049989" evidence="4">
    <location>
        <begin position="29"/>
        <end position="422"/>
    </location>
</feature>
<evidence type="ECO:0000256" key="1">
    <source>
        <dbReference type="ARBA" id="ARBA00010062"/>
    </source>
</evidence>
<keyword evidence="3" id="KW-0029">Amino-acid transport</keyword>
<evidence type="ECO:0000256" key="4">
    <source>
        <dbReference type="SAM" id="SignalP"/>
    </source>
</evidence>
<dbReference type="PANTHER" id="PTHR30483">
    <property type="entry name" value="LEUCINE-SPECIFIC-BINDING PROTEIN"/>
    <property type="match status" value="1"/>
</dbReference>
<dbReference type="InterPro" id="IPR028082">
    <property type="entry name" value="Peripla_BP_I"/>
</dbReference>
<protein>
    <submittedName>
        <fullName evidence="6">Branched-chain amino acid ABC transporter substrate-binding protein</fullName>
    </submittedName>
</protein>
<dbReference type="RefSeq" id="WP_167682666.1">
    <property type="nucleotide sequence ID" value="NZ_QHLQ01000002.1"/>
</dbReference>
<dbReference type="InterPro" id="IPR028081">
    <property type="entry name" value="Leu-bd"/>
</dbReference>
<reference evidence="6 7" key="1">
    <citation type="submission" date="2018-05" db="EMBL/GenBank/DDBJ databases">
        <authorList>
            <person name="Zhang Y.-J."/>
        </authorList>
    </citation>
    <scope>NUCLEOTIDE SEQUENCE [LARGE SCALE GENOMIC DNA]</scope>
    <source>
        <strain evidence="6 7">CY04</strain>
    </source>
</reference>
<name>A0ABX0W3J7_9RHOB</name>
<gene>
    <name evidence="6" type="ORF">DL239_04355</name>
</gene>
<feature type="signal peptide" evidence="4">
    <location>
        <begin position="1"/>
        <end position="28"/>
    </location>
</feature>